<gene>
    <name evidence="3" type="ORF">QQ91_0005220</name>
</gene>
<dbReference type="InterPro" id="IPR021309">
    <property type="entry name" value="YgaP-like_TM"/>
</dbReference>
<keyword evidence="4" id="KW-1185">Reference proteome</keyword>
<reference evidence="3 4" key="1">
    <citation type="journal article" date="2015" name="Genome Announc.">
        <title>Draft Genome Sequence of Filamentous Marine Cyanobacterium Lyngbya confervoides Strain BDU141951.</title>
        <authorList>
            <person name="Chandrababunaidu M.M."/>
            <person name="Sen D."/>
            <person name="Tripathy S."/>
        </authorList>
    </citation>
    <scope>NUCLEOTIDE SEQUENCE [LARGE SCALE GENOMIC DNA]</scope>
    <source>
        <strain evidence="3 4">BDU141951</strain>
    </source>
</reference>
<dbReference type="SMART" id="SM00450">
    <property type="entry name" value="RHOD"/>
    <property type="match status" value="1"/>
</dbReference>
<dbReference type="Gene3D" id="3.40.250.10">
    <property type="entry name" value="Rhodanese-like domain"/>
    <property type="match status" value="1"/>
</dbReference>
<feature type="transmembrane region" description="Helical" evidence="1">
    <location>
        <begin position="122"/>
        <end position="140"/>
    </location>
</feature>
<dbReference type="EMBL" id="JTHE03000035">
    <property type="protein sequence ID" value="MCM1982228.1"/>
    <property type="molecule type" value="Genomic_DNA"/>
</dbReference>
<sequence>MSKPPSAAAMAMNAQTLKQHLNHPHTLLIDVREAVEFSGEHIPGAVSMPLSSFTPQALPLPGDRQIVFYCRTGNRSAQALTQCHQAGYSQFKHLHGGLEAWKAEGFPTVRNPEAPMSLIRQVQIVAGSLILAGVILGSWLSPTFYVLSGLVGAGLLFAGLTDTCALGMLLAKLPYNQPRPSRPISRSISL</sequence>
<keyword evidence="1" id="KW-1133">Transmembrane helix</keyword>
<dbReference type="Proteomes" id="UP000031561">
    <property type="component" value="Unassembled WGS sequence"/>
</dbReference>
<evidence type="ECO:0000313" key="3">
    <source>
        <dbReference type="EMBL" id="MCM1982228.1"/>
    </source>
</evidence>
<feature type="domain" description="Rhodanese" evidence="2">
    <location>
        <begin position="22"/>
        <end position="110"/>
    </location>
</feature>
<proteinExistence type="predicted"/>
<dbReference type="PANTHER" id="PTHR44086">
    <property type="entry name" value="THIOSULFATE SULFURTRANSFERASE RDL2, MITOCHONDRIAL-RELATED"/>
    <property type="match status" value="1"/>
</dbReference>
<dbReference type="SUPFAM" id="SSF52821">
    <property type="entry name" value="Rhodanese/Cell cycle control phosphatase"/>
    <property type="match status" value="1"/>
</dbReference>
<dbReference type="PROSITE" id="PS50206">
    <property type="entry name" value="RHODANESE_3"/>
    <property type="match status" value="1"/>
</dbReference>
<dbReference type="InterPro" id="IPR036873">
    <property type="entry name" value="Rhodanese-like_dom_sf"/>
</dbReference>
<dbReference type="PANTHER" id="PTHR44086:SF10">
    <property type="entry name" value="THIOSULFATE SULFURTRANSFERASE_RHODANESE-LIKE DOMAIN-CONTAINING PROTEIN 3"/>
    <property type="match status" value="1"/>
</dbReference>
<evidence type="ECO:0000256" key="1">
    <source>
        <dbReference type="SAM" id="Phobius"/>
    </source>
</evidence>
<keyword evidence="1" id="KW-0812">Transmembrane</keyword>
<protein>
    <submittedName>
        <fullName evidence="3">Rhodanese-like domain-containing protein</fullName>
    </submittedName>
</protein>
<dbReference type="AlphaFoldDB" id="A0ABD4T1B7"/>
<comment type="caution">
    <text evidence="3">The sequence shown here is derived from an EMBL/GenBank/DDBJ whole genome shotgun (WGS) entry which is preliminary data.</text>
</comment>
<dbReference type="Pfam" id="PF00581">
    <property type="entry name" value="Rhodanese"/>
    <property type="match status" value="1"/>
</dbReference>
<dbReference type="InterPro" id="IPR001763">
    <property type="entry name" value="Rhodanese-like_dom"/>
</dbReference>
<dbReference type="RefSeq" id="WP_166280778.1">
    <property type="nucleotide sequence ID" value="NZ_JTHE03000035.1"/>
</dbReference>
<name>A0ABD4T1B7_9CYAN</name>
<dbReference type="CDD" id="cd00158">
    <property type="entry name" value="RHOD"/>
    <property type="match status" value="1"/>
</dbReference>
<evidence type="ECO:0000259" key="2">
    <source>
        <dbReference type="PROSITE" id="PS50206"/>
    </source>
</evidence>
<evidence type="ECO:0000313" key="4">
    <source>
        <dbReference type="Proteomes" id="UP000031561"/>
    </source>
</evidence>
<feature type="transmembrane region" description="Helical" evidence="1">
    <location>
        <begin position="146"/>
        <end position="171"/>
    </location>
</feature>
<keyword evidence="1" id="KW-0472">Membrane</keyword>
<dbReference type="Gene3D" id="6.10.140.1340">
    <property type="match status" value="1"/>
</dbReference>
<dbReference type="Pfam" id="PF11127">
    <property type="entry name" value="YgaP-like_TM"/>
    <property type="match status" value="1"/>
</dbReference>
<organism evidence="3 4">
    <name type="scientific">Lyngbya confervoides BDU141951</name>
    <dbReference type="NCBI Taxonomy" id="1574623"/>
    <lineage>
        <taxon>Bacteria</taxon>
        <taxon>Bacillati</taxon>
        <taxon>Cyanobacteriota</taxon>
        <taxon>Cyanophyceae</taxon>
        <taxon>Oscillatoriophycideae</taxon>
        <taxon>Oscillatoriales</taxon>
        <taxon>Microcoleaceae</taxon>
        <taxon>Lyngbya</taxon>
    </lineage>
</organism>
<accession>A0ABD4T1B7</accession>